<name>A0A0B7MV12_9FUNG</name>
<protein>
    <submittedName>
        <fullName evidence="2">Uncharacterized protein</fullName>
    </submittedName>
</protein>
<accession>A0A0B7MV12</accession>
<dbReference type="Proteomes" id="UP000054107">
    <property type="component" value="Unassembled WGS sequence"/>
</dbReference>
<feature type="compositionally biased region" description="Polar residues" evidence="1">
    <location>
        <begin position="58"/>
        <end position="73"/>
    </location>
</feature>
<organism evidence="2 3">
    <name type="scientific">Parasitella parasitica</name>
    <dbReference type="NCBI Taxonomy" id="35722"/>
    <lineage>
        <taxon>Eukaryota</taxon>
        <taxon>Fungi</taxon>
        <taxon>Fungi incertae sedis</taxon>
        <taxon>Mucoromycota</taxon>
        <taxon>Mucoromycotina</taxon>
        <taxon>Mucoromycetes</taxon>
        <taxon>Mucorales</taxon>
        <taxon>Mucorineae</taxon>
        <taxon>Mucoraceae</taxon>
        <taxon>Parasitella</taxon>
    </lineage>
</organism>
<feature type="compositionally biased region" description="Polar residues" evidence="1">
    <location>
        <begin position="513"/>
        <end position="527"/>
    </location>
</feature>
<dbReference type="AlphaFoldDB" id="A0A0B7MV12"/>
<feature type="region of interest" description="Disordered" evidence="1">
    <location>
        <begin position="463"/>
        <end position="551"/>
    </location>
</feature>
<evidence type="ECO:0000256" key="1">
    <source>
        <dbReference type="SAM" id="MobiDB-lite"/>
    </source>
</evidence>
<feature type="compositionally biased region" description="Basic and acidic residues" evidence="1">
    <location>
        <begin position="682"/>
        <end position="696"/>
    </location>
</feature>
<sequence>MRKLFGASKKKKSSNLKTRALKIPIPMINGVEYANLTESQISTLIGGANKDYPKKKSASSLSSQRTNNTTQTEKVPAKIPVQPVIPSRSISSPPILMMPKPVHGVPPTRYLLGNYEYEKTLVESSSSISICSGEEEDENEAEDEEEEDEERVMSSLLPLKTVKADEDNKSYQSSTFFTRTSDDSIKQYVSASESPFPMASSIVSNMNQANLDTALSPSFSSPSSPVKYAGNDMNHIGNNELKRVTSSSVPLPSSSTFAVVAVGISKAHEKQDTPKPSSTSNDDAVLQACPLPMSNLNTVEDNHRNLSPIDEYKSNISTTPVAIPTTRRGSRPPTSSSGSSATVGHDVTHSQSRFANNNSNKPPGILLQTISSEPSAFIQNNNTIMMDSLTEMLQSEMKKMALNEDLLELKRTVDRMQQQRASDLEDHLTRVAEQQLREKEILEQIKLTKQRLDMVIAENMFANNPENGMDQGVQKQREPVMRSSNSTNTTRSSKLKSNISAGGGTSGNASNTRFRLSNQQQQPAASKQRNRRSLPSAHQHSSTPNEYFPDMSEFNNYPPHFGYPQDYNPEFDMMRMMNGNQDHFVDSFVIDSPRLRYIRQKPSSQRRPRSKSMESRWQEQDIPFIPYPDICQDDEAYYPTPRTRSRKSSLHSAKSSSSDSDNNNRNLRNDLHDNFNQPPPSTKEEEGGVMEKKSTRQPEMGSDDNPMYYRGSGSGRFRRSRPPQLGGMNNMPPSMFGYPNGLPPPLPHPMDRERMKMRPPPPPPPPYGYNNLPPPNNEYFPYMPPSQRISPRMMAALAADEQNQQQQQQQKPYSGYQWGPPQGTYSIPPPT</sequence>
<feature type="compositionally biased region" description="Acidic residues" evidence="1">
    <location>
        <begin position="133"/>
        <end position="150"/>
    </location>
</feature>
<dbReference type="OrthoDB" id="2426300at2759"/>
<evidence type="ECO:0000313" key="2">
    <source>
        <dbReference type="EMBL" id="CEP06913.1"/>
    </source>
</evidence>
<feature type="region of interest" description="Disordered" evidence="1">
    <location>
        <begin position="316"/>
        <end position="345"/>
    </location>
</feature>
<feature type="compositionally biased region" description="Low complexity" evidence="1">
    <location>
        <begin position="650"/>
        <end position="666"/>
    </location>
</feature>
<feature type="region of interest" description="Disordered" evidence="1">
    <location>
        <begin position="126"/>
        <end position="153"/>
    </location>
</feature>
<feature type="compositionally biased region" description="Basic residues" evidence="1">
    <location>
        <begin position="596"/>
        <end position="610"/>
    </location>
</feature>
<feature type="region of interest" description="Disordered" evidence="1">
    <location>
        <begin position="798"/>
        <end position="831"/>
    </location>
</feature>
<feature type="compositionally biased region" description="Polar residues" evidence="1">
    <location>
        <begin position="536"/>
        <end position="545"/>
    </location>
</feature>
<proteinExistence type="predicted"/>
<keyword evidence="3" id="KW-1185">Reference proteome</keyword>
<feature type="region of interest" description="Disordered" evidence="1">
    <location>
        <begin position="596"/>
        <end position="772"/>
    </location>
</feature>
<dbReference type="EMBL" id="LN718810">
    <property type="protein sequence ID" value="CEP06913.1"/>
    <property type="molecule type" value="Genomic_DNA"/>
</dbReference>
<feature type="compositionally biased region" description="Low complexity" evidence="1">
    <location>
        <begin position="482"/>
        <end position="500"/>
    </location>
</feature>
<reference evidence="2 3" key="1">
    <citation type="submission" date="2014-09" db="EMBL/GenBank/DDBJ databases">
        <authorList>
            <person name="Ellenberger Sabrina"/>
        </authorList>
    </citation>
    <scope>NUCLEOTIDE SEQUENCE [LARGE SCALE GENOMIC DNA]</scope>
    <source>
        <strain evidence="2 3">CBS 412.66</strain>
    </source>
</reference>
<feature type="region of interest" description="Disordered" evidence="1">
    <location>
        <begin position="47"/>
        <end position="75"/>
    </location>
</feature>
<feature type="compositionally biased region" description="Pro residues" evidence="1">
    <location>
        <begin position="758"/>
        <end position="772"/>
    </location>
</feature>
<gene>
    <name evidence="2" type="primary">PARPA_00168.1 scaffold 368</name>
</gene>
<feature type="compositionally biased region" description="Low complexity" evidence="1">
    <location>
        <begin position="324"/>
        <end position="340"/>
    </location>
</feature>
<evidence type="ECO:0000313" key="3">
    <source>
        <dbReference type="Proteomes" id="UP000054107"/>
    </source>
</evidence>